<dbReference type="InterPro" id="IPR024267">
    <property type="entry name" value="DUF4878"/>
</dbReference>
<evidence type="ECO:0000256" key="1">
    <source>
        <dbReference type="SAM" id="SignalP"/>
    </source>
</evidence>
<feature type="domain" description="DUF4878" evidence="2">
    <location>
        <begin position="20"/>
        <end position="130"/>
    </location>
</feature>
<dbReference type="AlphaFoldDB" id="A0A433SFU0"/>
<dbReference type="RefSeq" id="WP_126977062.1">
    <property type="nucleotide sequence ID" value="NZ_PQSP01000001.1"/>
</dbReference>
<keyword evidence="4" id="KW-1185">Reference proteome</keyword>
<name>A0A433SFU0_9BURK</name>
<dbReference type="PROSITE" id="PS51257">
    <property type="entry name" value="PROKAR_LIPOPROTEIN"/>
    <property type="match status" value="1"/>
</dbReference>
<proteinExistence type="predicted"/>
<evidence type="ECO:0000313" key="3">
    <source>
        <dbReference type="EMBL" id="RUS67566.1"/>
    </source>
</evidence>
<organism evidence="3 4">
    <name type="scientific">Saezia sanguinis</name>
    <dbReference type="NCBI Taxonomy" id="1965230"/>
    <lineage>
        <taxon>Bacteria</taxon>
        <taxon>Pseudomonadati</taxon>
        <taxon>Pseudomonadota</taxon>
        <taxon>Betaproteobacteria</taxon>
        <taxon>Burkholderiales</taxon>
        <taxon>Saeziaceae</taxon>
        <taxon>Saezia</taxon>
    </lineage>
</organism>
<protein>
    <recommendedName>
        <fullName evidence="2">DUF4878 domain-containing protein</fullName>
    </recommendedName>
</protein>
<dbReference type="EMBL" id="PQSP01000001">
    <property type="protein sequence ID" value="RUS67566.1"/>
    <property type="molecule type" value="Genomic_DNA"/>
</dbReference>
<feature type="signal peptide" evidence="1">
    <location>
        <begin position="1"/>
        <end position="20"/>
    </location>
</feature>
<keyword evidence="1" id="KW-0732">Signal</keyword>
<comment type="caution">
    <text evidence="3">The sequence shown here is derived from an EMBL/GenBank/DDBJ whole genome shotgun (WGS) entry which is preliminary data.</text>
</comment>
<dbReference type="Gene3D" id="3.10.450.50">
    <property type="match status" value="1"/>
</dbReference>
<reference evidence="3 4" key="1">
    <citation type="submission" date="2018-01" db="EMBL/GenBank/DDBJ databases">
        <title>Saezia sanguinis gen. nov., sp. nov., in the order Burkholderiales isolated from human blood.</title>
        <authorList>
            <person name="Medina-Pascual M.J."/>
            <person name="Valdezate S."/>
            <person name="Monzon S."/>
            <person name="Cuesta I."/>
            <person name="Carrasco G."/>
            <person name="Villalon P."/>
            <person name="Saez-Nieto J.A."/>
        </authorList>
    </citation>
    <scope>NUCLEOTIDE SEQUENCE [LARGE SCALE GENOMIC DNA]</scope>
    <source>
        <strain evidence="3 4">CNM695-12</strain>
    </source>
</reference>
<accession>A0A433SFU0</accession>
<feature type="chain" id="PRO_5019308653" description="DUF4878 domain-containing protein" evidence="1">
    <location>
        <begin position="21"/>
        <end position="133"/>
    </location>
</feature>
<dbReference type="Pfam" id="PF12870">
    <property type="entry name" value="DUF4878"/>
    <property type="match status" value="1"/>
</dbReference>
<evidence type="ECO:0000313" key="4">
    <source>
        <dbReference type="Proteomes" id="UP000286947"/>
    </source>
</evidence>
<dbReference type="Proteomes" id="UP000286947">
    <property type="component" value="Unassembled WGS sequence"/>
</dbReference>
<evidence type="ECO:0000259" key="2">
    <source>
        <dbReference type="Pfam" id="PF12870"/>
    </source>
</evidence>
<sequence precursor="true">MKLHFLKLFLALFCSAFVLSACGGKSEADVAKGFYTSIASGKSDEAIAMLDLSSVSAQELSMANSKLKMIFDELKNQFDQMGGLKSVDVTNKSVASDGKTAEVTLTLTFGNGTTKTETMNLIKVGSDWKISMK</sequence>
<gene>
    <name evidence="3" type="ORF">CUZ56_00040</name>
</gene>